<dbReference type="Gene3D" id="1.25.40.10">
    <property type="entry name" value="Tetratricopeptide repeat domain"/>
    <property type="match status" value="1"/>
</dbReference>
<keyword evidence="2" id="KW-1185">Reference proteome</keyword>
<organism evidence="1 2">
    <name type="scientific">Variovorax terrae</name>
    <dbReference type="NCBI Taxonomy" id="2923278"/>
    <lineage>
        <taxon>Bacteria</taxon>
        <taxon>Pseudomonadati</taxon>
        <taxon>Pseudomonadota</taxon>
        <taxon>Betaproteobacteria</taxon>
        <taxon>Burkholderiales</taxon>
        <taxon>Comamonadaceae</taxon>
        <taxon>Variovorax</taxon>
    </lineage>
</organism>
<dbReference type="InterPro" id="IPR011990">
    <property type="entry name" value="TPR-like_helical_dom_sf"/>
</dbReference>
<dbReference type="InterPro" id="IPR010323">
    <property type="entry name" value="DUF924"/>
</dbReference>
<dbReference type="EMBL" id="JALGBI010000001">
    <property type="protein sequence ID" value="MCJ0763489.1"/>
    <property type="molecule type" value="Genomic_DNA"/>
</dbReference>
<comment type="caution">
    <text evidence="1">The sequence shown here is derived from an EMBL/GenBank/DDBJ whole genome shotgun (WGS) entry which is preliminary data.</text>
</comment>
<dbReference type="Proteomes" id="UP001139447">
    <property type="component" value="Unassembled WGS sequence"/>
</dbReference>
<dbReference type="RefSeq" id="WP_243306079.1">
    <property type="nucleotide sequence ID" value="NZ_JALGBI010000001.1"/>
</dbReference>
<dbReference type="SUPFAM" id="SSF48452">
    <property type="entry name" value="TPR-like"/>
    <property type="match status" value="1"/>
</dbReference>
<name>A0A9X2AML6_9BURK</name>
<gene>
    <name evidence="1" type="ORF">MMF98_09730</name>
</gene>
<evidence type="ECO:0000313" key="2">
    <source>
        <dbReference type="Proteomes" id="UP001139447"/>
    </source>
</evidence>
<evidence type="ECO:0000313" key="1">
    <source>
        <dbReference type="EMBL" id="MCJ0763489.1"/>
    </source>
</evidence>
<sequence length="196" mass="21516">MTAAPPSAVPLPDAAAVVAYWRDAGPARWFRKDDAFDADFRARFLPAHEAAARGELDGWAGKDAGTVARRAQGALALLILLDQFPRNAFRGTARMFATDAQARRLAAQAVAAGLDQQADAALRRFFYLPFTHSEQLADQDRAVALTEALDADTHRFARHHRDIIARFGRFPHRNAVLGRATTSEEQRFLDEGGFSG</sequence>
<reference evidence="1" key="1">
    <citation type="submission" date="2022-03" db="EMBL/GenBank/DDBJ databases">
        <authorList>
            <person name="Woo C.Y."/>
        </authorList>
    </citation>
    <scope>NUCLEOTIDE SEQUENCE</scope>
    <source>
        <strain evidence="1">CYS-02</strain>
    </source>
</reference>
<protein>
    <submittedName>
        <fullName evidence="1">DUF924 family protein</fullName>
    </submittedName>
</protein>
<dbReference type="AlphaFoldDB" id="A0A9X2AML6"/>
<proteinExistence type="predicted"/>
<dbReference type="Pfam" id="PF06041">
    <property type="entry name" value="DUF924"/>
    <property type="match status" value="1"/>
</dbReference>
<dbReference type="Gene3D" id="1.20.58.320">
    <property type="entry name" value="TPR-like"/>
    <property type="match status" value="1"/>
</dbReference>
<accession>A0A9X2AML6</accession>